<evidence type="ECO:0000313" key="3">
    <source>
        <dbReference type="Proteomes" id="UP000026960"/>
    </source>
</evidence>
<keyword evidence="3" id="KW-1185">Reference proteome</keyword>
<accession>A0A0D3FXF9</accession>
<dbReference type="Proteomes" id="UP000026960">
    <property type="component" value="Chromosome 4"/>
</dbReference>
<organism evidence="2">
    <name type="scientific">Oryza barthii</name>
    <dbReference type="NCBI Taxonomy" id="65489"/>
    <lineage>
        <taxon>Eukaryota</taxon>
        <taxon>Viridiplantae</taxon>
        <taxon>Streptophyta</taxon>
        <taxon>Embryophyta</taxon>
        <taxon>Tracheophyta</taxon>
        <taxon>Spermatophyta</taxon>
        <taxon>Magnoliopsida</taxon>
        <taxon>Liliopsida</taxon>
        <taxon>Poales</taxon>
        <taxon>Poaceae</taxon>
        <taxon>BOP clade</taxon>
        <taxon>Oryzoideae</taxon>
        <taxon>Oryzeae</taxon>
        <taxon>Oryzinae</taxon>
        <taxon>Oryza</taxon>
    </lineage>
</organism>
<sequence length="115" mass="12827">MPQPTKPVAPQRHTLGIKKALVLVFYACDGSRSIGLCEYQLANVGRAIAGTKKSWMIGYCAGYTTRRTREVKEEASDMMSSQPHSHTHLWGEKRTPGLEIVHNNPFPEEGEEEEG</sequence>
<dbReference type="EnsemblPlants" id="OBART04G17270.1">
    <property type="protein sequence ID" value="OBART04G17270.1"/>
    <property type="gene ID" value="OBART04G17270"/>
</dbReference>
<name>A0A0D3FXF9_9ORYZ</name>
<reference evidence="2" key="2">
    <citation type="submission" date="2015-03" db="UniProtKB">
        <authorList>
            <consortium name="EnsemblPlants"/>
        </authorList>
    </citation>
    <scope>IDENTIFICATION</scope>
</reference>
<protein>
    <submittedName>
        <fullName evidence="2">Uncharacterized protein</fullName>
    </submittedName>
</protein>
<dbReference type="AlphaFoldDB" id="A0A0D3FXF9"/>
<dbReference type="Gramene" id="OBART04G17270.1">
    <property type="protein sequence ID" value="OBART04G17270.1"/>
    <property type="gene ID" value="OBART04G17270"/>
</dbReference>
<dbReference type="HOGENOM" id="CLU_2112619_0_0_1"/>
<evidence type="ECO:0000256" key="1">
    <source>
        <dbReference type="SAM" id="MobiDB-lite"/>
    </source>
</evidence>
<evidence type="ECO:0000313" key="2">
    <source>
        <dbReference type="EnsemblPlants" id="OBART04G17270.1"/>
    </source>
</evidence>
<feature type="region of interest" description="Disordered" evidence="1">
    <location>
        <begin position="72"/>
        <end position="115"/>
    </location>
</feature>
<dbReference type="PaxDb" id="65489-OBART04G17270.1"/>
<reference evidence="2" key="1">
    <citation type="journal article" date="2009" name="Rice">
        <title>De Novo Next Generation Sequencing of Plant Genomes.</title>
        <authorList>
            <person name="Rounsley S."/>
            <person name="Marri P.R."/>
            <person name="Yu Y."/>
            <person name="He R."/>
            <person name="Sisneros N."/>
            <person name="Goicoechea J.L."/>
            <person name="Lee S.J."/>
            <person name="Angelova A."/>
            <person name="Kudrna D."/>
            <person name="Luo M."/>
            <person name="Affourtit J."/>
            <person name="Desany B."/>
            <person name="Knight J."/>
            <person name="Niazi F."/>
            <person name="Egholm M."/>
            <person name="Wing R.A."/>
        </authorList>
    </citation>
    <scope>NUCLEOTIDE SEQUENCE [LARGE SCALE GENOMIC DNA]</scope>
    <source>
        <strain evidence="2">cv. IRGC 105608</strain>
    </source>
</reference>
<proteinExistence type="predicted"/>